<dbReference type="RefSeq" id="WP_066626002.1">
    <property type="nucleotide sequence ID" value="NZ_CP022048.2"/>
</dbReference>
<evidence type="ECO:0000313" key="3">
    <source>
        <dbReference type="EMBL" id="MDX2333579.1"/>
    </source>
</evidence>
<accession>A0A1Z3U508</accession>
<proteinExistence type="predicted"/>
<evidence type="ECO:0000256" key="1">
    <source>
        <dbReference type="SAM" id="SignalP"/>
    </source>
</evidence>
<reference evidence="2" key="2">
    <citation type="submission" date="2017-12" db="EMBL/GenBank/DDBJ databases">
        <title>FDA dAtabase for Regulatory Grade micrObial Sequences (FDA-ARGOS): Supporting development and validation of Infectious Disease Dx tests.</title>
        <authorList>
            <person name="Campos J."/>
            <person name="Goldberg B."/>
            <person name="Tallon L."/>
            <person name="Sadzewicz L."/>
            <person name="Sengamalay N."/>
            <person name="Ott S."/>
            <person name="Godinez A."/>
            <person name="Nagaraj S."/>
            <person name="Vavikolanu K."/>
            <person name="Vyas G."/>
            <person name="Nadendla S."/>
            <person name="Aluvathingal J."/>
            <person name="Geyer C."/>
            <person name="Nandy P."/>
            <person name="Hobson J."/>
            <person name="Sichtig H."/>
        </authorList>
    </citation>
    <scope>NUCLEOTIDE SEQUENCE</scope>
    <source>
        <strain evidence="2">FDAARGOS_289</strain>
    </source>
</reference>
<name>A0A1Z3U508_BREVE</name>
<protein>
    <submittedName>
        <fullName evidence="3">DUF5829 family protein</fullName>
    </submittedName>
</protein>
<sequence>MRFVPFAASLIALTTAPVAAAEAFKPDVGVSPTREAAALNHVFVVVDAETFAAIRDSTALAALLGRTDKGLPDYAPPAPGADRVFFRGRQTYLEIFAPNNRFGEPVGKVGLAIGHDDRTDFDALDAAWRLACPNGFRRTPVTYGRVEPPIPWYDAIQCDETATGDHLAVWAMVYLPQFHAWQAGDVAEPPRTARADILAARAAQGQGLFDIVELSLDVTPNTFDRLAEQLTRAGLSRQDTTDGAAFRGFDWGLELRRADRPQLRAITFSTGAALAEPFPLGTGTLLPNAHGQMRWMP</sequence>
<reference evidence="3" key="3">
    <citation type="submission" date="2022-06" db="EMBL/GenBank/DDBJ databases">
        <authorList>
            <person name="Hesketh-Best P.J."/>
            <person name="Koch M.J."/>
        </authorList>
    </citation>
    <scope>NUCLEOTIDE SEQUENCE</scope>
    <source>
        <strain evidence="3">PC206-O</strain>
    </source>
</reference>
<dbReference type="EMBL" id="CP022048">
    <property type="protein sequence ID" value="ASE38332.1"/>
    <property type="molecule type" value="Genomic_DNA"/>
</dbReference>
<dbReference type="Pfam" id="PF19147">
    <property type="entry name" value="DUF5829"/>
    <property type="match status" value="1"/>
</dbReference>
<dbReference type="Proteomes" id="UP001272940">
    <property type="component" value="Unassembled WGS sequence"/>
</dbReference>
<keyword evidence="5" id="KW-1185">Reference proteome</keyword>
<dbReference type="EMBL" id="JAMYEC010000001">
    <property type="protein sequence ID" value="MDX2333579.1"/>
    <property type="molecule type" value="Genomic_DNA"/>
</dbReference>
<evidence type="ECO:0000313" key="2">
    <source>
        <dbReference type="EMBL" id="ASE38332.1"/>
    </source>
</evidence>
<reference evidence="3 5" key="4">
    <citation type="journal article" date="2023" name="FEMS Microbes">
        <title>Whole genomes of deep-sea sponge-associated bacteria exhibit high novel natural product potential.</title>
        <authorList>
            <person name="Hesketh-Best P.J."/>
            <person name="January G.G."/>
            <person name="Koch M.J."/>
            <person name="Warburton P.J."/>
            <person name="Howell K.L."/>
            <person name="Upton M."/>
        </authorList>
    </citation>
    <scope>NUCLEOTIDE SEQUENCE [LARGE SCALE GENOMIC DNA]</scope>
    <source>
        <strain evidence="3 5">PC206-O</strain>
    </source>
</reference>
<dbReference type="InterPro" id="IPR043869">
    <property type="entry name" value="DUF5829"/>
</dbReference>
<evidence type="ECO:0000313" key="4">
    <source>
        <dbReference type="Proteomes" id="UP000197050"/>
    </source>
</evidence>
<gene>
    <name evidence="2" type="ORF">CEP68_01750</name>
    <name evidence="3" type="ORF">NJD11_01315</name>
</gene>
<feature type="signal peptide" evidence="1">
    <location>
        <begin position="1"/>
        <end position="20"/>
    </location>
</feature>
<dbReference type="Proteomes" id="UP000197050">
    <property type="component" value="Chromosome"/>
</dbReference>
<dbReference type="GeneID" id="34013874"/>
<reference evidence="4" key="1">
    <citation type="submission" date="2017-06" db="EMBL/GenBank/DDBJ databases">
        <title>FDA dAtabase for Regulatory Grade micrObial Sequences (FDA-ARGOS): Supporting development and validation of Infectious Disease Dx tests.</title>
        <authorList>
            <person name="Minogue T."/>
            <person name="Wolcott M."/>
            <person name="Wasieloski L."/>
            <person name="Aguilar W."/>
            <person name="Moore D."/>
            <person name="Tallon L."/>
            <person name="Sadzewicz L."/>
            <person name="Sengamalay N."/>
            <person name="Ott S."/>
            <person name="Godinez A."/>
            <person name="Nagaraj S."/>
            <person name="Nadendla S."/>
            <person name="Geyer C."/>
            <person name="Sichtig H."/>
        </authorList>
    </citation>
    <scope>NUCLEOTIDE SEQUENCE [LARGE SCALE GENOMIC DNA]</scope>
    <source>
        <strain evidence="4">FDAARGOS_289</strain>
    </source>
</reference>
<dbReference type="KEGG" id="bvc:CEP68_01750"/>
<evidence type="ECO:0000313" key="5">
    <source>
        <dbReference type="Proteomes" id="UP001272940"/>
    </source>
</evidence>
<keyword evidence="1" id="KW-0732">Signal</keyword>
<dbReference type="AlphaFoldDB" id="A0A1Z3U508"/>
<organism evidence="2 4">
    <name type="scientific">Brevundimonas vesicularis</name>
    <name type="common">Pseudomonas vesicularis</name>
    <dbReference type="NCBI Taxonomy" id="41276"/>
    <lineage>
        <taxon>Bacteria</taxon>
        <taxon>Pseudomonadati</taxon>
        <taxon>Pseudomonadota</taxon>
        <taxon>Alphaproteobacteria</taxon>
        <taxon>Caulobacterales</taxon>
        <taxon>Caulobacteraceae</taxon>
        <taxon>Brevundimonas</taxon>
    </lineage>
</organism>
<feature type="chain" id="PRO_5011238264" evidence="1">
    <location>
        <begin position="21"/>
        <end position="297"/>
    </location>
</feature>